<comment type="caution">
    <text evidence="1">The sequence shown here is derived from an EMBL/GenBank/DDBJ whole genome shotgun (WGS) entry which is preliminary data.</text>
</comment>
<protein>
    <submittedName>
        <fullName evidence="1">Uncharacterized protein</fullName>
    </submittedName>
</protein>
<name>A0ABS8TJX1_DATST</name>
<gene>
    <name evidence="1" type="ORF">HAX54_012559</name>
</gene>
<evidence type="ECO:0000313" key="2">
    <source>
        <dbReference type="Proteomes" id="UP000823775"/>
    </source>
</evidence>
<dbReference type="EMBL" id="JACEIK010001732">
    <property type="protein sequence ID" value="MCD7471830.1"/>
    <property type="molecule type" value="Genomic_DNA"/>
</dbReference>
<reference evidence="1 2" key="1">
    <citation type="journal article" date="2021" name="BMC Genomics">
        <title>Datura genome reveals duplications of psychoactive alkaloid biosynthetic genes and high mutation rate following tissue culture.</title>
        <authorList>
            <person name="Rajewski A."/>
            <person name="Carter-House D."/>
            <person name="Stajich J."/>
            <person name="Litt A."/>
        </authorList>
    </citation>
    <scope>NUCLEOTIDE SEQUENCE [LARGE SCALE GENOMIC DNA]</scope>
    <source>
        <strain evidence="1">AR-01</strain>
    </source>
</reference>
<keyword evidence="2" id="KW-1185">Reference proteome</keyword>
<proteinExistence type="predicted"/>
<evidence type="ECO:0000313" key="1">
    <source>
        <dbReference type="EMBL" id="MCD7471830.1"/>
    </source>
</evidence>
<feature type="non-terminal residue" evidence="1">
    <location>
        <position position="69"/>
    </location>
</feature>
<organism evidence="1 2">
    <name type="scientific">Datura stramonium</name>
    <name type="common">Jimsonweed</name>
    <name type="synonym">Common thornapple</name>
    <dbReference type="NCBI Taxonomy" id="4076"/>
    <lineage>
        <taxon>Eukaryota</taxon>
        <taxon>Viridiplantae</taxon>
        <taxon>Streptophyta</taxon>
        <taxon>Embryophyta</taxon>
        <taxon>Tracheophyta</taxon>
        <taxon>Spermatophyta</taxon>
        <taxon>Magnoliopsida</taxon>
        <taxon>eudicotyledons</taxon>
        <taxon>Gunneridae</taxon>
        <taxon>Pentapetalae</taxon>
        <taxon>asterids</taxon>
        <taxon>lamiids</taxon>
        <taxon>Solanales</taxon>
        <taxon>Solanaceae</taxon>
        <taxon>Solanoideae</taxon>
        <taxon>Datureae</taxon>
        <taxon>Datura</taxon>
    </lineage>
</organism>
<feature type="non-terminal residue" evidence="1">
    <location>
        <position position="1"/>
    </location>
</feature>
<sequence length="69" mass="7595">AFGLILASCHYLDPVLHRWFTDRIGDSPLYRRLTICSPSFLFLTDGSAAVRGYPSVTRQCFASAASALN</sequence>
<accession>A0ABS8TJX1</accession>
<dbReference type="Proteomes" id="UP000823775">
    <property type="component" value="Unassembled WGS sequence"/>
</dbReference>